<dbReference type="RefSeq" id="WP_284052758.1">
    <property type="nucleotide sequence ID" value="NZ_JAGRQC010000001.1"/>
</dbReference>
<protein>
    <submittedName>
        <fullName evidence="2">DUF817 domain-containing protein</fullName>
    </submittedName>
</protein>
<keyword evidence="1" id="KW-0812">Transmembrane</keyword>
<dbReference type="EMBL" id="JAGRQC010000001">
    <property type="protein sequence ID" value="MBR0551486.1"/>
    <property type="molecule type" value="Genomic_DNA"/>
</dbReference>
<dbReference type="Proteomes" id="UP000676996">
    <property type="component" value="Unassembled WGS sequence"/>
</dbReference>
<evidence type="ECO:0000313" key="3">
    <source>
        <dbReference type="Proteomes" id="UP000676996"/>
    </source>
</evidence>
<accession>A0A8T4IGZ0</accession>
<feature type="transmembrane region" description="Helical" evidence="1">
    <location>
        <begin position="45"/>
        <end position="64"/>
    </location>
</feature>
<feature type="transmembrane region" description="Helical" evidence="1">
    <location>
        <begin position="191"/>
        <end position="208"/>
    </location>
</feature>
<keyword evidence="1" id="KW-1133">Transmembrane helix</keyword>
<keyword evidence="3" id="KW-1185">Reference proteome</keyword>
<gene>
    <name evidence="2" type="ORF">J7S20_03075</name>
</gene>
<proteinExistence type="predicted"/>
<evidence type="ECO:0000256" key="1">
    <source>
        <dbReference type="SAM" id="Phobius"/>
    </source>
</evidence>
<feature type="transmembrane region" description="Helical" evidence="1">
    <location>
        <begin position="135"/>
        <end position="155"/>
    </location>
</feature>
<dbReference type="PIRSF" id="PIRSF009141">
    <property type="entry name" value="UCP009141"/>
    <property type="match status" value="1"/>
</dbReference>
<keyword evidence="1" id="KW-0472">Membrane</keyword>
<name>A0A8T4IGZ0_9SPHN</name>
<dbReference type="InterPro" id="IPR008535">
    <property type="entry name" value="DUF817"/>
</dbReference>
<dbReference type="AlphaFoldDB" id="A0A8T4IGZ0"/>
<feature type="transmembrane region" description="Helical" evidence="1">
    <location>
        <begin position="260"/>
        <end position="277"/>
    </location>
</feature>
<sequence length="297" mass="33951">MSAPPPPRGATRFARIRARLEAAQPTGGWQAHLYEFLLFGFKQGWACLFGGLMVALLLATHFFYPADAWLARYDFLTLCALVIQIAMLAFRLETISEAKVILAFHVVGTVMEIFKTAHGSWIYPEPSVLRIGGVPLFSGFMYASVGSYIARVWRIFDFRFDGYPPRWTTYALALAIYTNFFSHHWLPDIRILLFAATGMLFWRTRIWFTPFRKPRWMPLLFGWLLVALFIWLAENVGTFSHAWLYPGMREGWAPVSPQKLGAWYLLMIISFVLVSIVQRTDRIANRGSQPRAAAPTG</sequence>
<organism evidence="2 3">
    <name type="scientific">Stakelama marina</name>
    <dbReference type="NCBI Taxonomy" id="2826939"/>
    <lineage>
        <taxon>Bacteria</taxon>
        <taxon>Pseudomonadati</taxon>
        <taxon>Pseudomonadota</taxon>
        <taxon>Alphaproteobacteria</taxon>
        <taxon>Sphingomonadales</taxon>
        <taxon>Sphingomonadaceae</taxon>
        <taxon>Stakelama</taxon>
    </lineage>
</organism>
<evidence type="ECO:0000313" key="2">
    <source>
        <dbReference type="EMBL" id="MBR0551486.1"/>
    </source>
</evidence>
<dbReference type="Pfam" id="PF05675">
    <property type="entry name" value="DUF817"/>
    <property type="match status" value="1"/>
</dbReference>
<feature type="transmembrane region" description="Helical" evidence="1">
    <location>
        <begin position="70"/>
        <end position="90"/>
    </location>
</feature>
<reference evidence="2" key="1">
    <citation type="submission" date="2021-04" db="EMBL/GenBank/DDBJ databases">
        <title>Ouciella asimina sp. nov., isolated from the surface seawater in the hydrothermal field of Okinawa Trough.</title>
        <authorList>
            <person name="Shuang W."/>
        </authorList>
    </citation>
    <scope>NUCLEOTIDE SEQUENCE</scope>
    <source>
        <strain evidence="2">LXI357</strain>
    </source>
</reference>
<feature type="transmembrane region" description="Helical" evidence="1">
    <location>
        <begin position="102"/>
        <end position="123"/>
    </location>
</feature>
<feature type="transmembrane region" description="Helical" evidence="1">
    <location>
        <begin position="220"/>
        <end position="240"/>
    </location>
</feature>
<comment type="caution">
    <text evidence="2">The sequence shown here is derived from an EMBL/GenBank/DDBJ whole genome shotgun (WGS) entry which is preliminary data.</text>
</comment>